<dbReference type="EnsemblBacteria" id="CAA14553">
    <property type="protein sequence ID" value="CAA14553"/>
    <property type="gene ID" value="CAA14553"/>
</dbReference>
<dbReference type="OrthoDB" id="7161046at2"/>
<dbReference type="HOGENOM" id="CLU_522618_0_0_5"/>
<feature type="region of interest" description="Disordered" evidence="2">
    <location>
        <begin position="235"/>
        <end position="264"/>
    </location>
</feature>
<keyword evidence="4" id="KW-1185">Reference proteome</keyword>
<gene>
    <name evidence="3" type="ordered locus">RP083</name>
</gene>
<accession>Q9ZE64</accession>
<feature type="region of interest" description="Disordered" evidence="2">
    <location>
        <begin position="496"/>
        <end position="521"/>
    </location>
</feature>
<dbReference type="PIR" id="B71717">
    <property type="entry name" value="B71717"/>
</dbReference>
<evidence type="ECO:0000313" key="3">
    <source>
        <dbReference type="EMBL" id="CAA14553.1"/>
    </source>
</evidence>
<keyword evidence="1" id="KW-0175">Coiled coil</keyword>
<evidence type="ECO:0000313" key="4">
    <source>
        <dbReference type="Proteomes" id="UP000002480"/>
    </source>
</evidence>
<dbReference type="Proteomes" id="UP000002480">
    <property type="component" value="Chromosome"/>
</dbReference>
<evidence type="ECO:0000256" key="1">
    <source>
        <dbReference type="SAM" id="Coils"/>
    </source>
</evidence>
<evidence type="ECO:0000256" key="2">
    <source>
        <dbReference type="SAM" id="MobiDB-lite"/>
    </source>
</evidence>
<feature type="region of interest" description="Disordered" evidence="2">
    <location>
        <begin position="210"/>
        <end position="229"/>
    </location>
</feature>
<feature type="coiled-coil region" evidence="1">
    <location>
        <begin position="428"/>
        <end position="490"/>
    </location>
</feature>
<sequence>MKKEILSKQGNILEQLKFINANTEILTEHSKAILKDKLKELSKQLDEISSNKLVGFILDENKINTNFKNVPFSEKKVREQVNNLNNKILEKIFLKDDGTITEQDLTKILQKHKETVLIKNLTKAIVYIDGNKNNETVNKTLEKCLEETTPEQQGMILDVLTNNTRIRKALITKIEREQRQEHNQKLNKNIAGDTFVDALKKALVHRTSNPETIQKSLERRKKETPKNLNVWDRISQNIPNLNNQNDNQNGQDENNKEWEESNQNADYLNNTNIYRITKAKQDLEKAVKETINKFSAMSTLIKDNTIKNTMAYQKYLKGAEDQLALAKEKGKELIENSVQTFKIIPKKYQDDMNENWQNYLSPEEIIELTALNEHTNTLTSNKNKSGYFTSTAEALQCKTKQQEYYTLLSKLKKIGIEKQQKKLVKDYVDEMITNAKQAVKKIERTLEKVNQKKENKYEFSESSALISKEILDAQARLENAKQKIEFIKLKQIISDKRQVNSSDEDSDDDSKKKCNQTKSRT</sequence>
<dbReference type="PATRIC" id="fig|272947.5.peg.82"/>
<organism evidence="3 4">
    <name type="scientific">Rickettsia prowazekii (strain Madrid E)</name>
    <dbReference type="NCBI Taxonomy" id="272947"/>
    <lineage>
        <taxon>Bacteria</taxon>
        <taxon>Pseudomonadati</taxon>
        <taxon>Pseudomonadota</taxon>
        <taxon>Alphaproteobacteria</taxon>
        <taxon>Rickettsiales</taxon>
        <taxon>Rickettsiaceae</taxon>
        <taxon>Rickettsieae</taxon>
        <taxon>Rickettsia</taxon>
        <taxon>typhus group</taxon>
    </lineage>
</organism>
<dbReference type="STRING" id="272947.gene:17555166"/>
<reference evidence="3 4" key="1">
    <citation type="journal article" date="1998" name="Nature">
        <title>The genome sequence of Rickettsia prowazekii and the origin of mitochondria.</title>
        <authorList>
            <person name="Andersson S.G.E."/>
            <person name="Zomorodipour A."/>
            <person name="Andersson J.O."/>
            <person name="Sicheritz-Ponten T."/>
            <person name="Alsmark U.C.M."/>
            <person name="Podowski R.M."/>
            <person name="Naeslund A.K."/>
            <person name="Eriksson A.S."/>
            <person name="Winkler H.H."/>
            <person name="Kurland C.G."/>
        </authorList>
    </citation>
    <scope>NUCLEOTIDE SEQUENCE [LARGE SCALE GENOMIC DNA]</scope>
    <source>
        <strain evidence="3 4">Madrid E</strain>
    </source>
</reference>
<dbReference type="EMBL" id="AJ235270">
    <property type="protein sequence ID" value="CAA14553.1"/>
    <property type="molecule type" value="Genomic_DNA"/>
</dbReference>
<protein>
    <submittedName>
        <fullName evidence="3">Uncharacterized protein</fullName>
    </submittedName>
</protein>
<name>Q9ZE64_RICPR</name>
<dbReference type="KEGG" id="rpr:RP083"/>
<proteinExistence type="predicted"/>
<feature type="compositionally biased region" description="Low complexity" evidence="2">
    <location>
        <begin position="236"/>
        <end position="252"/>
    </location>
</feature>
<dbReference type="AlphaFoldDB" id="Q9ZE64"/>
<feature type="compositionally biased region" description="Basic and acidic residues" evidence="2">
    <location>
        <begin position="216"/>
        <end position="225"/>
    </location>
</feature>